<keyword evidence="3" id="KW-0804">Transcription</keyword>
<dbReference type="Pfam" id="PF00440">
    <property type="entry name" value="TetR_N"/>
    <property type="match status" value="1"/>
</dbReference>
<dbReference type="RefSeq" id="WP_033357123.1">
    <property type="nucleotide sequence ID" value="NZ_CP073767.1"/>
</dbReference>
<evidence type="ECO:0000256" key="1">
    <source>
        <dbReference type="ARBA" id="ARBA00023015"/>
    </source>
</evidence>
<dbReference type="OrthoDB" id="3869819at2"/>
<dbReference type="InterPro" id="IPR036271">
    <property type="entry name" value="Tet_transcr_reg_TetR-rel_C_sf"/>
</dbReference>
<dbReference type="AlphaFoldDB" id="A0A9Q9IDA7"/>
<dbReference type="GO" id="GO:0000976">
    <property type="term" value="F:transcription cis-regulatory region binding"/>
    <property type="evidence" value="ECO:0007669"/>
    <property type="project" value="TreeGrafter"/>
</dbReference>
<accession>A0A9Q9IDA7</accession>
<feature type="DNA-binding region" description="H-T-H motif" evidence="4">
    <location>
        <begin position="46"/>
        <end position="65"/>
    </location>
</feature>
<protein>
    <submittedName>
        <fullName evidence="7">TetR/AcrR family transcriptional regulator</fullName>
    </submittedName>
</protein>
<evidence type="ECO:0000313" key="8">
    <source>
        <dbReference type="Proteomes" id="UP001058003"/>
    </source>
</evidence>
<keyword evidence="8" id="KW-1185">Reference proteome</keyword>
<feature type="region of interest" description="Disordered" evidence="5">
    <location>
        <begin position="1"/>
        <end position="23"/>
    </location>
</feature>
<dbReference type="EMBL" id="CP073767">
    <property type="protein sequence ID" value="UWZ52353.1"/>
    <property type="molecule type" value="Genomic_DNA"/>
</dbReference>
<name>A0A9Q9IDA7_9ACTN</name>
<feature type="domain" description="HTH tetR-type" evidence="6">
    <location>
        <begin position="25"/>
        <end position="83"/>
    </location>
</feature>
<gene>
    <name evidence="7" type="ORF">Daura_37705</name>
</gene>
<evidence type="ECO:0000256" key="4">
    <source>
        <dbReference type="PROSITE-ProRule" id="PRU00335"/>
    </source>
</evidence>
<proteinExistence type="predicted"/>
<dbReference type="InterPro" id="IPR001647">
    <property type="entry name" value="HTH_TetR"/>
</dbReference>
<evidence type="ECO:0000259" key="6">
    <source>
        <dbReference type="PROSITE" id="PS50977"/>
    </source>
</evidence>
<keyword evidence="1" id="KW-0805">Transcription regulation</keyword>
<dbReference type="Gene3D" id="1.10.357.10">
    <property type="entry name" value="Tetracycline Repressor, domain 2"/>
    <property type="match status" value="1"/>
</dbReference>
<reference evidence="7" key="1">
    <citation type="submission" date="2021-04" db="EMBL/GenBank/DDBJ databases">
        <title>Dactylosporangium aurantiacum NRRL B-8018 full assembly.</title>
        <authorList>
            <person name="Hartkoorn R.C."/>
            <person name="Beaudoing E."/>
            <person name="Hot D."/>
        </authorList>
    </citation>
    <scope>NUCLEOTIDE SEQUENCE</scope>
    <source>
        <strain evidence="7">NRRL B-8018</strain>
    </source>
</reference>
<evidence type="ECO:0000313" key="7">
    <source>
        <dbReference type="EMBL" id="UWZ52353.1"/>
    </source>
</evidence>
<dbReference type="Proteomes" id="UP001058003">
    <property type="component" value="Chromosome"/>
</dbReference>
<evidence type="ECO:0000256" key="2">
    <source>
        <dbReference type="ARBA" id="ARBA00023125"/>
    </source>
</evidence>
<dbReference type="PROSITE" id="PS50977">
    <property type="entry name" value="HTH_TETR_2"/>
    <property type="match status" value="1"/>
</dbReference>
<evidence type="ECO:0000256" key="3">
    <source>
        <dbReference type="ARBA" id="ARBA00023163"/>
    </source>
</evidence>
<dbReference type="InterPro" id="IPR009057">
    <property type="entry name" value="Homeodomain-like_sf"/>
</dbReference>
<dbReference type="SUPFAM" id="SSF48498">
    <property type="entry name" value="Tetracyclin repressor-like, C-terminal domain"/>
    <property type="match status" value="1"/>
</dbReference>
<dbReference type="KEGG" id="daur:Daura_37705"/>
<keyword evidence="2 4" id="KW-0238">DNA-binding</keyword>
<organism evidence="7 8">
    <name type="scientific">Dactylosporangium aurantiacum</name>
    <dbReference type="NCBI Taxonomy" id="35754"/>
    <lineage>
        <taxon>Bacteria</taxon>
        <taxon>Bacillati</taxon>
        <taxon>Actinomycetota</taxon>
        <taxon>Actinomycetes</taxon>
        <taxon>Micromonosporales</taxon>
        <taxon>Micromonosporaceae</taxon>
        <taxon>Dactylosporangium</taxon>
    </lineage>
</organism>
<dbReference type="InterPro" id="IPR050109">
    <property type="entry name" value="HTH-type_TetR-like_transc_reg"/>
</dbReference>
<evidence type="ECO:0000256" key="5">
    <source>
        <dbReference type="SAM" id="MobiDB-lite"/>
    </source>
</evidence>
<sequence length="212" mass="22687">MAATTKAADGGDGAGRPRGSRADAQRNVGAILDAARECLSVDPTASMQEVARAAGVGRVTLYSHFGSRAELLDAVFTRVMADADRALADVDLTGDERAALARLVRSSWRIVEQFRLLLFAAQLELPADRIREYHDRPLGRVEALIRRGRRSGVFRTDLPVSWMASVFYGVIHGAAEEINAGRLTAERAPKVIIATLLPAFAPAAPAAPAASR</sequence>
<dbReference type="GO" id="GO:0003700">
    <property type="term" value="F:DNA-binding transcription factor activity"/>
    <property type="evidence" value="ECO:0007669"/>
    <property type="project" value="TreeGrafter"/>
</dbReference>
<dbReference type="PANTHER" id="PTHR30055:SF234">
    <property type="entry name" value="HTH-TYPE TRANSCRIPTIONAL REGULATOR BETI"/>
    <property type="match status" value="1"/>
</dbReference>
<dbReference type="SUPFAM" id="SSF46689">
    <property type="entry name" value="Homeodomain-like"/>
    <property type="match status" value="1"/>
</dbReference>
<dbReference type="PANTHER" id="PTHR30055">
    <property type="entry name" value="HTH-TYPE TRANSCRIPTIONAL REGULATOR RUTR"/>
    <property type="match status" value="1"/>
</dbReference>